<evidence type="ECO:0000256" key="2">
    <source>
        <dbReference type="ARBA" id="ARBA00022884"/>
    </source>
</evidence>
<evidence type="ECO:0000259" key="4">
    <source>
        <dbReference type="PROSITE" id="PS50102"/>
    </source>
</evidence>
<dbReference type="InterPro" id="IPR035979">
    <property type="entry name" value="RBD_domain_sf"/>
</dbReference>
<dbReference type="AlphaFoldDB" id="A0ABD2QEF4"/>
<dbReference type="InterPro" id="IPR012677">
    <property type="entry name" value="Nucleotide-bd_a/b_plait_sf"/>
</dbReference>
<name>A0ABD2QEF4_9PLAT</name>
<dbReference type="PROSITE" id="PS50102">
    <property type="entry name" value="RRM"/>
    <property type="match status" value="1"/>
</dbReference>
<accession>A0ABD2QEF4</accession>
<evidence type="ECO:0000313" key="6">
    <source>
        <dbReference type="Proteomes" id="UP001626550"/>
    </source>
</evidence>
<feature type="domain" description="RRM" evidence="4">
    <location>
        <begin position="335"/>
        <end position="413"/>
    </location>
</feature>
<evidence type="ECO:0000313" key="5">
    <source>
        <dbReference type="EMBL" id="KAL3317924.1"/>
    </source>
</evidence>
<dbReference type="Gene3D" id="3.30.70.330">
    <property type="match status" value="1"/>
</dbReference>
<dbReference type="Proteomes" id="UP001626550">
    <property type="component" value="Unassembled WGS sequence"/>
</dbReference>
<dbReference type="GO" id="GO:0005737">
    <property type="term" value="C:cytoplasm"/>
    <property type="evidence" value="ECO:0007669"/>
    <property type="project" value="UniProtKB-ARBA"/>
</dbReference>
<dbReference type="FunFam" id="3.30.70.330:FF:000383">
    <property type="entry name" value="Sex lethal, isoform D"/>
    <property type="match status" value="1"/>
</dbReference>
<dbReference type="GO" id="GO:0003729">
    <property type="term" value="F:mRNA binding"/>
    <property type="evidence" value="ECO:0007669"/>
    <property type="project" value="UniProtKB-ARBA"/>
</dbReference>
<dbReference type="EMBL" id="JBJKFK010000309">
    <property type="protein sequence ID" value="KAL3317924.1"/>
    <property type="molecule type" value="Genomic_DNA"/>
</dbReference>
<dbReference type="SMART" id="SM00360">
    <property type="entry name" value="RRM"/>
    <property type="match status" value="1"/>
</dbReference>
<evidence type="ECO:0000256" key="3">
    <source>
        <dbReference type="PROSITE-ProRule" id="PRU00176"/>
    </source>
</evidence>
<sequence>MQLSPLSASNPDINANIGPCSAPILNADDVALRQQQNLSACQSLSNSAIHLLNNQNPASNLLVSGPHNPLAAHFPLASNSALTGSLDSLASSNFSGNTPITALAALQQQQLLQRLTAATTSAQSPLARHPLAGHPLMMAAAQIYGTASLVQNPANPGLNVISNGLNSHSSSSNASPTASLNSRANSALVSDLSVPHSTPGNAALLSYLQQQAVQTAAHGVNNSSSMTMNGFMHHQASAAAPGQVSVFPSSLAPNQPLLIPNSALLSPFAGVSPILSPIPFAQSASPGPHGQLGATTALAPGSLQSQLASQAVLALQQQQKESTGKEIILTGPEGSNLFIYHLPQEFVDRDLADLFIRFGTVISAKVYVDKATNQSKCFGFVSFDNPISAQTAIQQMNGFQIGNKRLKVQLKRPRGK</sequence>
<protein>
    <submittedName>
        <fullName evidence="5">CUGBP Elav-like member 2</fullName>
    </submittedName>
</protein>
<keyword evidence="6" id="KW-1185">Reference proteome</keyword>
<gene>
    <name evidence="5" type="primary">CELF2_1</name>
    <name evidence="5" type="ORF">Ciccas_003418</name>
</gene>
<dbReference type="Pfam" id="PF00076">
    <property type="entry name" value="RRM_1"/>
    <property type="match status" value="1"/>
</dbReference>
<reference evidence="5 6" key="1">
    <citation type="submission" date="2024-11" db="EMBL/GenBank/DDBJ databases">
        <title>Adaptive evolution of stress response genes in parasites aligns with host niche diversity.</title>
        <authorList>
            <person name="Hahn C."/>
            <person name="Resl P."/>
        </authorList>
    </citation>
    <scope>NUCLEOTIDE SEQUENCE [LARGE SCALE GENOMIC DNA]</scope>
    <source>
        <strain evidence="5">EGGRZ-B1_66</strain>
        <tissue evidence="5">Body</tissue>
    </source>
</reference>
<dbReference type="SUPFAM" id="SSF54928">
    <property type="entry name" value="RNA-binding domain, RBD"/>
    <property type="match status" value="1"/>
</dbReference>
<proteinExistence type="predicted"/>
<dbReference type="GO" id="GO:0010629">
    <property type="term" value="P:negative regulation of gene expression"/>
    <property type="evidence" value="ECO:0007669"/>
    <property type="project" value="UniProtKB-ARBA"/>
</dbReference>
<evidence type="ECO:0000256" key="1">
    <source>
        <dbReference type="ARBA" id="ARBA00022737"/>
    </source>
</evidence>
<dbReference type="PANTHER" id="PTHR48025">
    <property type="entry name" value="OS02G0815200 PROTEIN"/>
    <property type="match status" value="1"/>
</dbReference>
<keyword evidence="1" id="KW-0677">Repeat</keyword>
<dbReference type="InterPro" id="IPR000504">
    <property type="entry name" value="RRM_dom"/>
</dbReference>
<dbReference type="PANTHER" id="PTHR48025:SF1">
    <property type="entry name" value="RRM DOMAIN-CONTAINING PROTEIN"/>
    <property type="match status" value="1"/>
</dbReference>
<dbReference type="InterPro" id="IPR050502">
    <property type="entry name" value="Euk_RNA-bind_prot"/>
</dbReference>
<comment type="caution">
    <text evidence="5">The sequence shown here is derived from an EMBL/GenBank/DDBJ whole genome shotgun (WGS) entry which is preliminary data.</text>
</comment>
<organism evidence="5 6">
    <name type="scientific">Cichlidogyrus casuarinus</name>
    <dbReference type="NCBI Taxonomy" id="1844966"/>
    <lineage>
        <taxon>Eukaryota</taxon>
        <taxon>Metazoa</taxon>
        <taxon>Spiralia</taxon>
        <taxon>Lophotrochozoa</taxon>
        <taxon>Platyhelminthes</taxon>
        <taxon>Monogenea</taxon>
        <taxon>Monopisthocotylea</taxon>
        <taxon>Dactylogyridea</taxon>
        <taxon>Ancyrocephalidae</taxon>
        <taxon>Cichlidogyrus</taxon>
    </lineage>
</organism>
<keyword evidence="2 3" id="KW-0694">RNA-binding</keyword>
<dbReference type="GO" id="GO:0009967">
    <property type="term" value="P:positive regulation of signal transduction"/>
    <property type="evidence" value="ECO:0007669"/>
    <property type="project" value="UniProtKB-ARBA"/>
</dbReference>